<dbReference type="Pfam" id="PF03625">
    <property type="entry name" value="DUF302"/>
    <property type="match status" value="1"/>
</dbReference>
<dbReference type="InterPro" id="IPR035923">
    <property type="entry name" value="TT1751-like_sf"/>
</dbReference>
<proteinExistence type="predicted"/>
<dbReference type="InterPro" id="IPR005180">
    <property type="entry name" value="DUF302"/>
</dbReference>
<dbReference type="EMBL" id="AUZX01015509">
    <property type="protein sequence ID" value="EQD28784.1"/>
    <property type="molecule type" value="Genomic_DNA"/>
</dbReference>
<accession>T0ZJ72</accession>
<evidence type="ECO:0000313" key="2">
    <source>
        <dbReference type="EMBL" id="EQD28784.1"/>
    </source>
</evidence>
<organism evidence="2">
    <name type="scientific">mine drainage metagenome</name>
    <dbReference type="NCBI Taxonomy" id="410659"/>
    <lineage>
        <taxon>unclassified sequences</taxon>
        <taxon>metagenomes</taxon>
        <taxon>ecological metagenomes</taxon>
    </lineage>
</organism>
<protein>
    <submittedName>
        <fullName evidence="2">Protein containing DUF302</fullName>
    </submittedName>
</protein>
<evidence type="ECO:0000259" key="1">
    <source>
        <dbReference type="Pfam" id="PF03625"/>
    </source>
</evidence>
<dbReference type="SUPFAM" id="SSF103247">
    <property type="entry name" value="TT1751-like"/>
    <property type="match status" value="1"/>
</dbReference>
<gene>
    <name evidence="2" type="ORF">B1A_21000</name>
</gene>
<name>T0ZJ72_9ZZZZ</name>
<feature type="non-terminal residue" evidence="2">
    <location>
        <position position="1"/>
    </location>
</feature>
<reference evidence="2" key="1">
    <citation type="submission" date="2013-08" db="EMBL/GenBank/DDBJ databases">
        <authorList>
            <person name="Mendez C."/>
            <person name="Richter M."/>
            <person name="Ferrer M."/>
            <person name="Sanchez J."/>
        </authorList>
    </citation>
    <scope>NUCLEOTIDE SEQUENCE</scope>
</reference>
<dbReference type="Gene3D" id="3.30.310.70">
    <property type="entry name" value="TT1751-like domain"/>
    <property type="match status" value="1"/>
</dbReference>
<dbReference type="AlphaFoldDB" id="T0ZJ72"/>
<comment type="caution">
    <text evidence="2">The sequence shown here is derived from an EMBL/GenBank/DDBJ whole genome shotgun (WGS) entry which is preliminary data.</text>
</comment>
<reference evidence="2" key="2">
    <citation type="journal article" date="2014" name="ISME J.">
        <title>Microbial stratification in low pH oxic and suboxic macroscopic growths along an acid mine drainage.</title>
        <authorList>
            <person name="Mendez-Garcia C."/>
            <person name="Mesa V."/>
            <person name="Sprenger R.R."/>
            <person name="Richter M."/>
            <person name="Diez M.S."/>
            <person name="Solano J."/>
            <person name="Bargiela R."/>
            <person name="Golyshina O.V."/>
            <person name="Manteca A."/>
            <person name="Ramos J.L."/>
            <person name="Gallego J.R."/>
            <person name="Llorente I."/>
            <person name="Martins Dos Santos V.A."/>
            <person name="Jensen O.N."/>
            <person name="Pelaez A.I."/>
            <person name="Sanchez J."/>
            <person name="Ferrer M."/>
        </authorList>
    </citation>
    <scope>NUCLEOTIDE SEQUENCE</scope>
</reference>
<sequence length="98" mass="10418">GLMTLKEFNQQMMLNMVGVHSPAQVTFEIFHPKYGATVYSTNRLGFLAVPLRVTVLQQGGAVKIAYVKPSDALAPYGLSGLGEQLDPIVSAIVAAAAQ</sequence>
<feature type="domain" description="DUF302" evidence="1">
    <location>
        <begin position="12"/>
        <end position="69"/>
    </location>
</feature>